<proteinExistence type="predicted"/>
<dbReference type="EMBL" id="JAPEVA010000003">
    <property type="protein sequence ID" value="KAJ4412355.1"/>
    <property type="molecule type" value="Genomic_DNA"/>
</dbReference>
<evidence type="ECO:0000313" key="2">
    <source>
        <dbReference type="Proteomes" id="UP001140510"/>
    </source>
</evidence>
<dbReference type="Proteomes" id="UP001140510">
    <property type="component" value="Unassembled WGS sequence"/>
</dbReference>
<protein>
    <submittedName>
        <fullName evidence="1">Uncharacterized protein</fullName>
    </submittedName>
</protein>
<dbReference type="OrthoDB" id="2997776at2759"/>
<dbReference type="AlphaFoldDB" id="A0A9W9DCP1"/>
<accession>A0A9W9DCP1</accession>
<evidence type="ECO:0000313" key="1">
    <source>
        <dbReference type="EMBL" id="KAJ4412355.1"/>
    </source>
</evidence>
<reference evidence="1" key="1">
    <citation type="submission" date="2022-10" db="EMBL/GenBank/DDBJ databases">
        <title>Tapping the CABI collections for fungal endophytes: first genome assemblies for Collariella, Neodidymelliopsis, Ascochyta clinopodiicola, Didymella pomorum, Didymosphaeria variabile, Neocosmospora piperis and Neocucurbitaria cava.</title>
        <authorList>
            <person name="Hill R."/>
        </authorList>
    </citation>
    <scope>NUCLEOTIDE SEQUENCE</scope>
    <source>
        <strain evidence="1">IMI 355091</strain>
    </source>
</reference>
<keyword evidence="2" id="KW-1185">Reference proteome</keyword>
<organism evidence="1 2">
    <name type="scientific">Didymella pomorum</name>
    <dbReference type="NCBI Taxonomy" id="749634"/>
    <lineage>
        <taxon>Eukaryota</taxon>
        <taxon>Fungi</taxon>
        <taxon>Dikarya</taxon>
        <taxon>Ascomycota</taxon>
        <taxon>Pezizomycotina</taxon>
        <taxon>Dothideomycetes</taxon>
        <taxon>Pleosporomycetidae</taxon>
        <taxon>Pleosporales</taxon>
        <taxon>Pleosporineae</taxon>
        <taxon>Didymellaceae</taxon>
        <taxon>Didymella</taxon>
    </lineage>
</organism>
<comment type="caution">
    <text evidence="1">The sequence shown here is derived from an EMBL/GenBank/DDBJ whole genome shotgun (WGS) entry which is preliminary data.</text>
</comment>
<sequence length="268" mass="30977">MSPPSLPIDIWFIIFEHIDAAYNVLDDTDADSLTILWCIVRNVSPHLRDCVDEYFRHSTLQNMLVNLSYSNINYHGGPDFTHLHIPMRFSNLSSDGARAIFKQSVYRDLGREREHAGCIRGWVPFAERWCVETRKPKPQIVHRERAKARTGAPAWEAAHLNLRNTLTGADKTNYLAALRDHTSIGRGYRPPYYLKLREAVNDTEIVDPAVDIEAHEISFDWRRTFALFFVEQRFIMLVERGIGKRAIYDTELVAAIRLLEQQSQAHET</sequence>
<gene>
    <name evidence="1" type="ORF">N0V91_000826</name>
</gene>
<name>A0A9W9DCP1_9PLEO</name>